<evidence type="ECO:0000313" key="1">
    <source>
        <dbReference type="EMBL" id="CEK84616.1"/>
    </source>
</evidence>
<evidence type="ECO:0000313" key="3">
    <source>
        <dbReference type="EMBL" id="CEK84618.1"/>
    </source>
</evidence>
<dbReference type="EMBL" id="HACG01037753">
    <property type="protein sequence ID" value="CEK84618.1"/>
    <property type="molecule type" value="Transcribed_RNA"/>
</dbReference>
<dbReference type="EMBL" id="HACG01037751">
    <property type="protein sequence ID" value="CEK84616.1"/>
    <property type="molecule type" value="Transcribed_RNA"/>
</dbReference>
<protein>
    <submittedName>
        <fullName evidence="2">Uncharacterized protein</fullName>
    </submittedName>
</protein>
<feature type="non-terminal residue" evidence="2">
    <location>
        <position position="1"/>
    </location>
</feature>
<gene>
    <name evidence="2" type="primary">ORF143639</name>
    <name evidence="1" type="synonym">ORF143636</name>
    <name evidence="3" type="synonym">ORF143642</name>
</gene>
<name>A0A0B7AVE7_9EUPU</name>
<accession>A0A0B7AVE7</accession>
<proteinExistence type="predicted"/>
<dbReference type="AlphaFoldDB" id="A0A0B7AVE7"/>
<organism evidence="2">
    <name type="scientific">Arion vulgaris</name>
    <dbReference type="NCBI Taxonomy" id="1028688"/>
    <lineage>
        <taxon>Eukaryota</taxon>
        <taxon>Metazoa</taxon>
        <taxon>Spiralia</taxon>
        <taxon>Lophotrochozoa</taxon>
        <taxon>Mollusca</taxon>
        <taxon>Gastropoda</taxon>
        <taxon>Heterobranchia</taxon>
        <taxon>Euthyneura</taxon>
        <taxon>Panpulmonata</taxon>
        <taxon>Eupulmonata</taxon>
        <taxon>Stylommatophora</taxon>
        <taxon>Helicina</taxon>
        <taxon>Arionoidea</taxon>
        <taxon>Arionidae</taxon>
        <taxon>Arion</taxon>
    </lineage>
</organism>
<evidence type="ECO:0000313" key="2">
    <source>
        <dbReference type="EMBL" id="CEK84617.1"/>
    </source>
</evidence>
<dbReference type="EMBL" id="HACG01037752">
    <property type="protein sequence ID" value="CEK84617.1"/>
    <property type="molecule type" value="Transcribed_RNA"/>
</dbReference>
<sequence length="66" mass="7150">SQEKTQLEYIYCNAYRVVIHIATHIANVNTDAILWVLPFDAFVTFTDASFAVAAVVGGDAHLSGHG</sequence>
<reference evidence="2" key="1">
    <citation type="submission" date="2014-12" db="EMBL/GenBank/DDBJ databases">
        <title>Insight into the proteome of Arion vulgaris.</title>
        <authorList>
            <person name="Aradska J."/>
            <person name="Bulat T."/>
            <person name="Smidak R."/>
            <person name="Sarate P."/>
            <person name="Gangsoo J."/>
            <person name="Sialana F."/>
            <person name="Bilban M."/>
            <person name="Lubec G."/>
        </authorList>
    </citation>
    <scope>NUCLEOTIDE SEQUENCE</scope>
    <source>
        <tissue evidence="2">Skin</tissue>
    </source>
</reference>